<sequence>MCAGSLMQTMDPFSECVSSFLTFSTLLSRPALDVFMVACC</sequence>
<proteinExistence type="predicted"/>
<protein>
    <submittedName>
        <fullName evidence="1">Uncharacterized protein</fullName>
    </submittedName>
</protein>
<organism evidence="1">
    <name type="scientific">Anguilla anguilla</name>
    <name type="common">European freshwater eel</name>
    <name type="synonym">Muraena anguilla</name>
    <dbReference type="NCBI Taxonomy" id="7936"/>
    <lineage>
        <taxon>Eukaryota</taxon>
        <taxon>Metazoa</taxon>
        <taxon>Chordata</taxon>
        <taxon>Craniata</taxon>
        <taxon>Vertebrata</taxon>
        <taxon>Euteleostomi</taxon>
        <taxon>Actinopterygii</taxon>
        <taxon>Neopterygii</taxon>
        <taxon>Teleostei</taxon>
        <taxon>Anguilliformes</taxon>
        <taxon>Anguillidae</taxon>
        <taxon>Anguilla</taxon>
    </lineage>
</organism>
<dbReference type="AlphaFoldDB" id="A0A0E9SL64"/>
<dbReference type="EMBL" id="GBXM01066511">
    <property type="protein sequence ID" value="JAH42066.1"/>
    <property type="molecule type" value="Transcribed_RNA"/>
</dbReference>
<accession>A0A0E9SL64</accession>
<name>A0A0E9SL64_ANGAN</name>
<reference evidence="1" key="2">
    <citation type="journal article" date="2015" name="Fish Shellfish Immunol.">
        <title>Early steps in the European eel (Anguilla anguilla)-Vibrio vulnificus interaction in the gills: Role of the RtxA13 toxin.</title>
        <authorList>
            <person name="Callol A."/>
            <person name="Pajuelo D."/>
            <person name="Ebbesson L."/>
            <person name="Teles M."/>
            <person name="MacKenzie S."/>
            <person name="Amaro C."/>
        </authorList>
    </citation>
    <scope>NUCLEOTIDE SEQUENCE</scope>
</reference>
<evidence type="ECO:0000313" key="1">
    <source>
        <dbReference type="EMBL" id="JAH42066.1"/>
    </source>
</evidence>
<reference evidence="1" key="1">
    <citation type="submission" date="2014-11" db="EMBL/GenBank/DDBJ databases">
        <authorList>
            <person name="Amaro Gonzalez C."/>
        </authorList>
    </citation>
    <scope>NUCLEOTIDE SEQUENCE</scope>
</reference>